<dbReference type="CDD" id="cd07062">
    <property type="entry name" value="Peptidase_S66_mccF_like"/>
    <property type="match status" value="1"/>
</dbReference>
<feature type="active site" description="Charge relay system" evidence="3">
    <location>
        <position position="234"/>
    </location>
</feature>
<dbReference type="OrthoDB" id="9807329at2"/>
<dbReference type="InterPro" id="IPR040449">
    <property type="entry name" value="Peptidase_S66_N"/>
</dbReference>
<comment type="similarity">
    <text evidence="1">Belongs to the peptidase S66 family.</text>
</comment>
<dbReference type="InterPro" id="IPR027478">
    <property type="entry name" value="LdcA_N"/>
</dbReference>
<dbReference type="InterPro" id="IPR029062">
    <property type="entry name" value="Class_I_gatase-like"/>
</dbReference>
<dbReference type="PANTHER" id="PTHR30237">
    <property type="entry name" value="MURAMOYLTETRAPEPTIDE CARBOXYPEPTIDASE"/>
    <property type="match status" value="1"/>
</dbReference>
<proteinExistence type="inferred from homology"/>
<name>A0A3L7JX65_9BACI</name>
<dbReference type="Gene3D" id="3.40.50.10740">
    <property type="entry name" value="Class I glutamine amidotransferase-like"/>
    <property type="match status" value="1"/>
</dbReference>
<protein>
    <submittedName>
        <fullName evidence="6">LD-carboxypeptidase</fullName>
    </submittedName>
</protein>
<dbReference type="SUPFAM" id="SSF141986">
    <property type="entry name" value="LD-carboxypeptidase A C-terminal domain-like"/>
    <property type="match status" value="1"/>
</dbReference>
<evidence type="ECO:0000313" key="6">
    <source>
        <dbReference type="EMBL" id="RLQ95377.1"/>
    </source>
</evidence>
<evidence type="ECO:0000256" key="1">
    <source>
        <dbReference type="ARBA" id="ARBA00010233"/>
    </source>
</evidence>
<keyword evidence="7" id="KW-1185">Reference proteome</keyword>
<evidence type="ECO:0000259" key="5">
    <source>
        <dbReference type="Pfam" id="PF17676"/>
    </source>
</evidence>
<dbReference type="Gene3D" id="3.50.30.60">
    <property type="entry name" value="LD-carboxypeptidase A C-terminal domain-like"/>
    <property type="match status" value="1"/>
</dbReference>
<dbReference type="InterPro" id="IPR003507">
    <property type="entry name" value="S66_fam"/>
</dbReference>
<dbReference type="RefSeq" id="WP_121680492.1">
    <property type="nucleotide sequence ID" value="NZ_RCVZ01000006.1"/>
</dbReference>
<dbReference type="SUPFAM" id="SSF52317">
    <property type="entry name" value="Class I glutamine amidotransferase-like"/>
    <property type="match status" value="1"/>
</dbReference>
<dbReference type="InterPro" id="IPR027461">
    <property type="entry name" value="Carboxypeptidase_A_C_sf"/>
</dbReference>
<dbReference type="Pfam" id="PF02016">
    <property type="entry name" value="Peptidase_S66"/>
    <property type="match status" value="1"/>
</dbReference>
<feature type="domain" description="LD-carboxypeptidase C-terminal" evidence="5">
    <location>
        <begin position="203"/>
        <end position="317"/>
    </location>
</feature>
<keyword evidence="2" id="KW-0378">Hydrolase</keyword>
<sequence>MIKPQRLKKGDAIGIISPSAGVAAVCPRRFERGVKTIESMGLKVKCGRNALKKDEYMAGSIEERVEDLHVMFQDPEVKAIITTIGGTCSHQMLEYLDFAMIRDNPKIFMGYSDITALHLAISKRSQLVTYLGPAILPQFGEFGGLLSYTNKAFEDLLVKGNKVEYKSSHSFIMEHLWWDKEDNRKRDMTSNPGMKVLKEGTAEGEIIAANMGVMLLLAGTSYFPDLEGKILCIEDDEGETPSSIDRYLTQMRQMGIFGKISGLVVGRFHSNVGFKEGQLESILQRVTTGYNFPVIIGADFGHTDPMMILPNGIQASLKASNINIDFRLTESPVNLEKIS</sequence>
<dbReference type="Pfam" id="PF17676">
    <property type="entry name" value="Peptidase_S66C"/>
    <property type="match status" value="1"/>
</dbReference>
<evidence type="ECO:0000256" key="3">
    <source>
        <dbReference type="PIRSR" id="PIRSR028757-1"/>
    </source>
</evidence>
<keyword evidence="6" id="KW-0645">Protease</keyword>
<evidence type="ECO:0000313" key="7">
    <source>
        <dbReference type="Proteomes" id="UP000276770"/>
    </source>
</evidence>
<gene>
    <name evidence="6" type="ORF">D9X91_10070</name>
</gene>
<dbReference type="InterPro" id="IPR040921">
    <property type="entry name" value="Peptidase_S66C"/>
</dbReference>
<feature type="active site" description="Charge relay system" evidence="3">
    <location>
        <position position="302"/>
    </location>
</feature>
<comment type="caution">
    <text evidence="6">The sequence shown here is derived from an EMBL/GenBank/DDBJ whole genome shotgun (WGS) entry which is preliminary data.</text>
</comment>
<evidence type="ECO:0000259" key="4">
    <source>
        <dbReference type="Pfam" id="PF02016"/>
    </source>
</evidence>
<reference evidence="6 7" key="1">
    <citation type="submission" date="2018-10" db="EMBL/GenBank/DDBJ databases">
        <title>Falsibacillus sp. genome draft.</title>
        <authorList>
            <person name="Shi S."/>
        </authorList>
    </citation>
    <scope>NUCLEOTIDE SEQUENCE [LARGE SCALE GENOMIC DNA]</scope>
    <source>
        <strain evidence="6 7">GY 10110</strain>
    </source>
</reference>
<evidence type="ECO:0000256" key="2">
    <source>
        <dbReference type="ARBA" id="ARBA00022801"/>
    </source>
</evidence>
<feature type="domain" description="LD-carboxypeptidase N-terminal" evidence="4">
    <location>
        <begin position="13"/>
        <end position="132"/>
    </location>
</feature>
<dbReference type="AlphaFoldDB" id="A0A3L7JX65"/>
<feature type="active site" description="Nucleophile" evidence="3">
    <location>
        <position position="112"/>
    </location>
</feature>
<dbReference type="Proteomes" id="UP000276770">
    <property type="component" value="Unassembled WGS sequence"/>
</dbReference>
<keyword evidence="6" id="KW-0121">Carboxypeptidase</keyword>
<dbReference type="GO" id="GO:0004180">
    <property type="term" value="F:carboxypeptidase activity"/>
    <property type="evidence" value="ECO:0007669"/>
    <property type="project" value="UniProtKB-KW"/>
</dbReference>
<accession>A0A3L7JX65</accession>
<dbReference type="EMBL" id="RCVZ01000006">
    <property type="protein sequence ID" value="RLQ95377.1"/>
    <property type="molecule type" value="Genomic_DNA"/>
</dbReference>
<organism evidence="6 7">
    <name type="scientific">Falsibacillus albus</name>
    <dbReference type="NCBI Taxonomy" id="2478915"/>
    <lineage>
        <taxon>Bacteria</taxon>
        <taxon>Bacillati</taxon>
        <taxon>Bacillota</taxon>
        <taxon>Bacilli</taxon>
        <taxon>Bacillales</taxon>
        <taxon>Bacillaceae</taxon>
        <taxon>Falsibacillus</taxon>
    </lineage>
</organism>
<dbReference type="PIRSF" id="PIRSF028757">
    <property type="entry name" value="LD-carboxypeptidase"/>
    <property type="match status" value="1"/>
</dbReference>